<comment type="caution">
    <text evidence="2">The sequence shown here is derived from an EMBL/GenBank/DDBJ whole genome shotgun (WGS) entry which is preliminary data.</text>
</comment>
<sequence length="193" mass="21491">MVTVVHSPDHLLSLDEWDALPEDNSRHYELVEGVLIVSPKALPQHQRICWRLAAQLEPQLSEAWTVVIDTELAVDSTDPPTVRAPDSMVVRTAVYNQNPPRFDPADVLLAVEVLSKGTRRTDQITKFAEYSEAGITHYWLIDPVDPLSLIAYRLIGGEYEQVGEGAGRMSRELDGASVVLNLADLKPRVTKPE</sequence>
<dbReference type="EMBL" id="JAGGMR010000001">
    <property type="protein sequence ID" value="MBP2189407.1"/>
    <property type="molecule type" value="Genomic_DNA"/>
</dbReference>
<reference evidence="2 3" key="1">
    <citation type="submission" date="2021-03" db="EMBL/GenBank/DDBJ databases">
        <title>Sequencing the genomes of 1000 actinobacteria strains.</title>
        <authorList>
            <person name="Klenk H.-P."/>
        </authorList>
    </citation>
    <scope>NUCLEOTIDE SEQUENCE [LARGE SCALE GENOMIC DNA]</scope>
    <source>
        <strain evidence="2 3">DSM 45516</strain>
    </source>
</reference>
<gene>
    <name evidence="2" type="ORF">BJ987_002308</name>
</gene>
<dbReference type="InterPro" id="IPR011335">
    <property type="entry name" value="Restrct_endonuc-II-like"/>
</dbReference>
<organism evidence="2 3">
    <name type="scientific">Nocardia goodfellowii</name>
    <dbReference type="NCBI Taxonomy" id="882446"/>
    <lineage>
        <taxon>Bacteria</taxon>
        <taxon>Bacillati</taxon>
        <taxon>Actinomycetota</taxon>
        <taxon>Actinomycetes</taxon>
        <taxon>Mycobacteriales</taxon>
        <taxon>Nocardiaceae</taxon>
        <taxon>Nocardia</taxon>
    </lineage>
</organism>
<accession>A0ABS4QCI8</accession>
<evidence type="ECO:0000313" key="3">
    <source>
        <dbReference type="Proteomes" id="UP001519325"/>
    </source>
</evidence>
<dbReference type="InterPro" id="IPR008538">
    <property type="entry name" value="Uma2"/>
</dbReference>
<dbReference type="GO" id="GO:0004519">
    <property type="term" value="F:endonuclease activity"/>
    <property type="evidence" value="ECO:0007669"/>
    <property type="project" value="UniProtKB-KW"/>
</dbReference>
<dbReference type="RefSeq" id="WP_209888049.1">
    <property type="nucleotide sequence ID" value="NZ_JAGGMR010000001.1"/>
</dbReference>
<dbReference type="PANTHER" id="PTHR34107">
    <property type="entry name" value="SLL0198 PROTEIN-RELATED"/>
    <property type="match status" value="1"/>
</dbReference>
<keyword evidence="2" id="KW-0540">Nuclease</keyword>
<feature type="domain" description="Putative restriction endonuclease" evidence="1">
    <location>
        <begin position="15"/>
        <end position="164"/>
    </location>
</feature>
<keyword evidence="2" id="KW-0255">Endonuclease</keyword>
<protein>
    <submittedName>
        <fullName evidence="2">Uma2 family endonuclease</fullName>
    </submittedName>
</protein>
<dbReference type="SUPFAM" id="SSF52980">
    <property type="entry name" value="Restriction endonuclease-like"/>
    <property type="match status" value="1"/>
</dbReference>
<proteinExistence type="predicted"/>
<dbReference type="CDD" id="cd06260">
    <property type="entry name" value="DUF820-like"/>
    <property type="match status" value="1"/>
</dbReference>
<evidence type="ECO:0000313" key="2">
    <source>
        <dbReference type="EMBL" id="MBP2189407.1"/>
    </source>
</evidence>
<dbReference type="Pfam" id="PF05685">
    <property type="entry name" value="Uma2"/>
    <property type="match status" value="1"/>
</dbReference>
<keyword evidence="2" id="KW-0378">Hydrolase</keyword>
<keyword evidence="3" id="KW-1185">Reference proteome</keyword>
<dbReference type="Proteomes" id="UP001519325">
    <property type="component" value="Unassembled WGS sequence"/>
</dbReference>
<name>A0ABS4QCI8_9NOCA</name>
<evidence type="ECO:0000259" key="1">
    <source>
        <dbReference type="Pfam" id="PF05685"/>
    </source>
</evidence>
<dbReference type="Gene3D" id="3.90.1570.10">
    <property type="entry name" value="tt1808, chain A"/>
    <property type="match status" value="1"/>
</dbReference>
<dbReference type="PANTHER" id="PTHR34107:SF2">
    <property type="entry name" value="SLL0888 PROTEIN"/>
    <property type="match status" value="1"/>
</dbReference>
<dbReference type="InterPro" id="IPR012296">
    <property type="entry name" value="Nuclease_put_TT1808"/>
</dbReference>